<evidence type="ECO:0000313" key="3">
    <source>
        <dbReference type="EMBL" id="PWQ94754.1"/>
    </source>
</evidence>
<dbReference type="OrthoDB" id="9802426at2"/>
<dbReference type="Gene3D" id="3.40.50.2300">
    <property type="match status" value="1"/>
</dbReference>
<protein>
    <recommendedName>
        <fullName evidence="2">Response regulatory domain-containing protein</fullName>
    </recommendedName>
</protein>
<feature type="domain" description="Response regulatory" evidence="2">
    <location>
        <begin position="2"/>
        <end position="122"/>
    </location>
</feature>
<reference evidence="3 4" key="1">
    <citation type="submission" date="2018-05" db="EMBL/GenBank/DDBJ databases">
        <title>Leucothrix arctica sp. nov., isolated from Arctic seawater.</title>
        <authorList>
            <person name="Choi A."/>
            <person name="Baek K."/>
        </authorList>
    </citation>
    <scope>NUCLEOTIDE SEQUENCE [LARGE SCALE GENOMIC DNA]</scope>
    <source>
        <strain evidence="3 4">IMCC9719</strain>
    </source>
</reference>
<proteinExistence type="predicted"/>
<sequence>MNALIIEPSDVVRTFLREIFEKAGFDVDTPYGEEGLYIGVHDEYQFIICNAWLFSDTSENYTMSGLAAIRVFRNEGVNCPILMYSARISWDDLLAGYMAGTDDYIRNGEGATEDSILLRARQLMAGEESAEKSTDISYIRQKMQEEGELKRIASAKILDHCKADRVWLPYEVEEEWLFREKSRQERIEARLRAVSQLSRIINENHHTRNT</sequence>
<dbReference type="EMBL" id="QGKL01000039">
    <property type="protein sequence ID" value="PWQ94754.1"/>
    <property type="molecule type" value="Genomic_DNA"/>
</dbReference>
<dbReference type="InterPro" id="IPR001789">
    <property type="entry name" value="Sig_transdc_resp-reg_receiver"/>
</dbReference>
<comment type="caution">
    <text evidence="3">The sequence shown here is derived from an EMBL/GenBank/DDBJ whole genome shotgun (WGS) entry which is preliminary data.</text>
</comment>
<dbReference type="RefSeq" id="WP_109824465.1">
    <property type="nucleotide sequence ID" value="NZ_QGKL01000039.1"/>
</dbReference>
<organism evidence="3 4">
    <name type="scientific">Leucothrix arctica</name>
    <dbReference type="NCBI Taxonomy" id="1481894"/>
    <lineage>
        <taxon>Bacteria</taxon>
        <taxon>Pseudomonadati</taxon>
        <taxon>Pseudomonadota</taxon>
        <taxon>Gammaproteobacteria</taxon>
        <taxon>Thiotrichales</taxon>
        <taxon>Thiotrichaceae</taxon>
        <taxon>Leucothrix</taxon>
    </lineage>
</organism>
<name>A0A317C849_9GAMM</name>
<dbReference type="InterPro" id="IPR011006">
    <property type="entry name" value="CheY-like_superfamily"/>
</dbReference>
<dbReference type="PROSITE" id="PS50110">
    <property type="entry name" value="RESPONSE_REGULATORY"/>
    <property type="match status" value="1"/>
</dbReference>
<keyword evidence="4" id="KW-1185">Reference proteome</keyword>
<accession>A0A317C849</accession>
<dbReference type="Proteomes" id="UP000245506">
    <property type="component" value="Unassembled WGS sequence"/>
</dbReference>
<dbReference type="AlphaFoldDB" id="A0A317C849"/>
<dbReference type="SUPFAM" id="SSF52172">
    <property type="entry name" value="CheY-like"/>
    <property type="match status" value="1"/>
</dbReference>
<gene>
    <name evidence="3" type="ORF">DKT75_15830</name>
</gene>
<evidence type="ECO:0000259" key="2">
    <source>
        <dbReference type="PROSITE" id="PS50110"/>
    </source>
</evidence>
<comment type="caution">
    <text evidence="1">Lacks conserved residue(s) required for the propagation of feature annotation.</text>
</comment>
<evidence type="ECO:0000313" key="4">
    <source>
        <dbReference type="Proteomes" id="UP000245506"/>
    </source>
</evidence>
<dbReference type="SMART" id="SM00448">
    <property type="entry name" value="REC"/>
    <property type="match status" value="1"/>
</dbReference>
<evidence type="ECO:0000256" key="1">
    <source>
        <dbReference type="PROSITE-ProRule" id="PRU00169"/>
    </source>
</evidence>
<dbReference type="GO" id="GO:0000160">
    <property type="term" value="P:phosphorelay signal transduction system"/>
    <property type="evidence" value="ECO:0007669"/>
    <property type="project" value="InterPro"/>
</dbReference>